<comment type="caution">
    <text evidence="1">The sequence shown here is derived from an EMBL/GenBank/DDBJ whole genome shotgun (WGS) entry which is preliminary data.</text>
</comment>
<reference evidence="1 2" key="2">
    <citation type="submission" date="2019-02" db="EMBL/GenBank/DDBJ databases">
        <title>'Lichenibacterium ramalinii' gen. nov. sp. nov., 'Lichenibacterium minor' gen. nov. sp. nov.</title>
        <authorList>
            <person name="Pankratov T."/>
        </authorList>
    </citation>
    <scope>NUCLEOTIDE SEQUENCE [LARGE SCALE GENOMIC DNA]</scope>
    <source>
        <strain evidence="1 2">RmlP026</strain>
    </source>
</reference>
<dbReference type="AlphaFoldDB" id="A0A4Q2U7C7"/>
<reference evidence="1 2" key="1">
    <citation type="submission" date="2018-12" db="EMBL/GenBank/DDBJ databases">
        <authorList>
            <person name="Grouzdev D.S."/>
            <person name="Krutkina M.S."/>
        </authorList>
    </citation>
    <scope>NUCLEOTIDE SEQUENCE [LARGE SCALE GENOMIC DNA]</scope>
    <source>
        <strain evidence="1 2">RmlP026</strain>
    </source>
</reference>
<accession>A0A4Q2U7C7</accession>
<name>A0A4Q2U7C7_9HYPH</name>
<organism evidence="1 2">
    <name type="scientific">Lichenibacterium minor</name>
    <dbReference type="NCBI Taxonomy" id="2316528"/>
    <lineage>
        <taxon>Bacteria</taxon>
        <taxon>Pseudomonadati</taxon>
        <taxon>Pseudomonadota</taxon>
        <taxon>Alphaproteobacteria</taxon>
        <taxon>Hyphomicrobiales</taxon>
        <taxon>Lichenihabitantaceae</taxon>
        <taxon>Lichenibacterium</taxon>
    </lineage>
</organism>
<evidence type="ECO:0000313" key="2">
    <source>
        <dbReference type="Proteomes" id="UP000290759"/>
    </source>
</evidence>
<dbReference type="RefSeq" id="WP_129225860.1">
    <property type="nucleotide sequence ID" value="NZ_QYBB01000008.1"/>
</dbReference>
<keyword evidence="2" id="KW-1185">Reference proteome</keyword>
<dbReference type="EMBL" id="QYBB01000008">
    <property type="protein sequence ID" value="RYC32282.1"/>
    <property type="molecule type" value="Genomic_DNA"/>
</dbReference>
<protein>
    <submittedName>
        <fullName evidence="1">Uncharacterized protein</fullName>
    </submittedName>
</protein>
<gene>
    <name evidence="1" type="ORF">D3273_09640</name>
</gene>
<proteinExistence type="predicted"/>
<dbReference type="Proteomes" id="UP000290759">
    <property type="component" value="Unassembled WGS sequence"/>
</dbReference>
<dbReference type="OrthoDB" id="10015934at2"/>
<sequence>MNSLPTRAILVAGTATLVAAVAALGSVPLAIGILSATVSAAVAHVALASQSERLRDSERLVYRPVYVRSHDARRRVSSDD</sequence>
<evidence type="ECO:0000313" key="1">
    <source>
        <dbReference type="EMBL" id="RYC32282.1"/>
    </source>
</evidence>